<dbReference type="Gene3D" id="1.20.1050.10">
    <property type="match status" value="1"/>
</dbReference>
<dbReference type="GO" id="GO:0016853">
    <property type="term" value="F:isomerase activity"/>
    <property type="evidence" value="ECO:0007669"/>
    <property type="project" value="UniProtKB-KW"/>
</dbReference>
<evidence type="ECO:0000313" key="4">
    <source>
        <dbReference type="RefSeq" id="XP_005106937.1"/>
    </source>
</evidence>
<dbReference type="PROSITE" id="PS50404">
    <property type="entry name" value="GST_NTER"/>
    <property type="match status" value="1"/>
</dbReference>
<dbReference type="InterPro" id="IPR036249">
    <property type="entry name" value="Thioredoxin-like_sf"/>
</dbReference>
<reference evidence="4" key="1">
    <citation type="submission" date="2025-08" db="UniProtKB">
        <authorList>
            <consortium name="RefSeq"/>
        </authorList>
    </citation>
    <scope>IDENTIFICATION</scope>
</reference>
<feature type="domain" description="GST C-terminal" evidence="2">
    <location>
        <begin position="64"/>
        <end position="184"/>
    </location>
</feature>
<dbReference type="InterPro" id="IPR004045">
    <property type="entry name" value="Glutathione_S-Trfase_N"/>
</dbReference>
<evidence type="ECO:0000259" key="2">
    <source>
        <dbReference type="PROSITE" id="PS50405"/>
    </source>
</evidence>
<name>A0ABM0K235_APLCA</name>
<dbReference type="RefSeq" id="XP_005106937.1">
    <property type="nucleotide sequence ID" value="XM_005106880.3"/>
</dbReference>
<dbReference type="Proteomes" id="UP000694888">
    <property type="component" value="Unplaced"/>
</dbReference>
<dbReference type="PANTHER" id="PTHR42673">
    <property type="entry name" value="MALEYLACETOACETATE ISOMERASE"/>
    <property type="match status" value="1"/>
</dbReference>
<sequence>MAAEKIILYGFYKSSSSWRLRIALALKGLEHKKVSLSLVKGEHLTDEFKALNPMRQLPTLFIDGMHLSQSVRALSEVVNSGIQPYQTVGVIKKVQETHKDWGHFYVSRGLEALNSLMQETAGRYSYGDQVTMADACLVPQVFSALTRFSVDVTQYPVVSRVYEELNKLPEFKVADARRQPDTPDAERID</sequence>
<dbReference type="Pfam" id="PF02798">
    <property type="entry name" value="GST_N"/>
    <property type="match status" value="1"/>
</dbReference>
<dbReference type="PANTHER" id="PTHR42673:SF4">
    <property type="entry name" value="MALEYLACETOACETATE ISOMERASE"/>
    <property type="match status" value="1"/>
</dbReference>
<gene>
    <name evidence="4" type="primary">LOC101848542</name>
</gene>
<evidence type="ECO:0000259" key="1">
    <source>
        <dbReference type="PROSITE" id="PS50404"/>
    </source>
</evidence>
<dbReference type="InterPro" id="IPR036282">
    <property type="entry name" value="Glutathione-S-Trfase_C_sf"/>
</dbReference>
<proteinExistence type="predicted"/>
<organism evidence="3 4">
    <name type="scientific">Aplysia californica</name>
    <name type="common">California sea hare</name>
    <dbReference type="NCBI Taxonomy" id="6500"/>
    <lineage>
        <taxon>Eukaryota</taxon>
        <taxon>Metazoa</taxon>
        <taxon>Spiralia</taxon>
        <taxon>Lophotrochozoa</taxon>
        <taxon>Mollusca</taxon>
        <taxon>Gastropoda</taxon>
        <taxon>Heterobranchia</taxon>
        <taxon>Euthyneura</taxon>
        <taxon>Tectipleura</taxon>
        <taxon>Aplysiida</taxon>
        <taxon>Aplysioidea</taxon>
        <taxon>Aplysiidae</taxon>
        <taxon>Aplysia</taxon>
    </lineage>
</organism>
<evidence type="ECO:0000313" key="3">
    <source>
        <dbReference type="Proteomes" id="UP000694888"/>
    </source>
</evidence>
<dbReference type="SUPFAM" id="SSF52833">
    <property type="entry name" value="Thioredoxin-like"/>
    <property type="match status" value="1"/>
</dbReference>
<dbReference type="InterPro" id="IPR010987">
    <property type="entry name" value="Glutathione-S-Trfase_C-like"/>
</dbReference>
<dbReference type="SUPFAM" id="SSF47616">
    <property type="entry name" value="GST C-terminal domain-like"/>
    <property type="match status" value="1"/>
</dbReference>
<protein>
    <submittedName>
        <fullName evidence="4">Maleylacetoacetate isomerase isoform X2</fullName>
    </submittedName>
</protein>
<keyword evidence="4" id="KW-0413">Isomerase</keyword>
<dbReference type="GeneID" id="101848542"/>
<dbReference type="PROSITE" id="PS50405">
    <property type="entry name" value="GST_CTER"/>
    <property type="match status" value="1"/>
</dbReference>
<feature type="domain" description="GST N-terminal" evidence="1">
    <location>
        <begin position="4"/>
        <end position="85"/>
    </location>
</feature>
<accession>A0ABM0K235</accession>
<dbReference type="Gene3D" id="3.40.30.10">
    <property type="entry name" value="Glutaredoxin"/>
    <property type="match status" value="1"/>
</dbReference>
<keyword evidence="3" id="KW-1185">Reference proteome</keyword>